<keyword evidence="3" id="KW-1185">Reference proteome</keyword>
<accession>A0A1B7P4V5</accession>
<dbReference type="Proteomes" id="UP000091918">
    <property type="component" value="Unassembled WGS sequence"/>
</dbReference>
<proteinExistence type="predicted"/>
<comment type="caution">
    <text evidence="2">The sequence shown here is derived from an EMBL/GenBank/DDBJ whole genome shotgun (WGS) entry which is preliminary data.</text>
</comment>
<dbReference type="AlphaFoldDB" id="A0A1B7P4V5"/>
<organism evidence="2 3">
    <name type="scientific">Emergomyces africanus</name>
    <dbReference type="NCBI Taxonomy" id="1955775"/>
    <lineage>
        <taxon>Eukaryota</taxon>
        <taxon>Fungi</taxon>
        <taxon>Dikarya</taxon>
        <taxon>Ascomycota</taxon>
        <taxon>Pezizomycotina</taxon>
        <taxon>Eurotiomycetes</taxon>
        <taxon>Eurotiomycetidae</taxon>
        <taxon>Onygenales</taxon>
        <taxon>Ajellomycetaceae</taxon>
        <taxon>Emergomyces</taxon>
    </lineage>
</organism>
<name>A0A1B7P4V5_9EURO</name>
<sequence>MGITWNQKAIERIICALLAAHPRFTPDYASMAVHFGQGATYHSMQYRFREYRRIADSMRQETPGSSIAGTPVRRTAGSGRVSKPNPTVTGRRTQTPSTPTKCGKVKLENGILDDLLIGEGSDYFAKPEYGGGILFAEASVKGTSTPEAKKGTPLVVMGEMKSDYDTQNDFLSGLENVTASLARESEDVIRYSSGVAGFAEYDDTV</sequence>
<feature type="region of interest" description="Disordered" evidence="1">
    <location>
        <begin position="58"/>
        <end position="101"/>
    </location>
</feature>
<dbReference type="OrthoDB" id="4828117at2759"/>
<protein>
    <submittedName>
        <fullName evidence="2">Uncharacterized protein</fullName>
    </submittedName>
</protein>
<feature type="compositionally biased region" description="Polar residues" evidence="1">
    <location>
        <begin position="84"/>
        <end position="100"/>
    </location>
</feature>
<dbReference type="EMBL" id="LGUA01000108">
    <property type="protein sequence ID" value="OAX84064.1"/>
    <property type="molecule type" value="Genomic_DNA"/>
</dbReference>
<reference evidence="2 3" key="1">
    <citation type="submission" date="2015-07" db="EMBL/GenBank/DDBJ databases">
        <title>Emmonsia species relationships and genome sequence.</title>
        <authorList>
            <person name="Cuomo C.A."/>
            <person name="Schwartz I.S."/>
            <person name="Kenyon C."/>
            <person name="de Hoog G.S."/>
            <person name="Govender N.P."/>
            <person name="Botha A."/>
            <person name="Moreno L."/>
            <person name="de Vries M."/>
            <person name="Munoz J.F."/>
            <person name="Stielow J.B."/>
        </authorList>
    </citation>
    <scope>NUCLEOTIDE SEQUENCE [LARGE SCALE GENOMIC DNA]</scope>
    <source>
        <strain evidence="2 3">CBS 136260</strain>
    </source>
</reference>
<evidence type="ECO:0000313" key="3">
    <source>
        <dbReference type="Proteomes" id="UP000091918"/>
    </source>
</evidence>
<gene>
    <name evidence="2" type="ORF">ACJ72_01568</name>
</gene>
<dbReference type="STRING" id="1658172.A0A1B7P4V5"/>
<evidence type="ECO:0000256" key="1">
    <source>
        <dbReference type="SAM" id="MobiDB-lite"/>
    </source>
</evidence>
<evidence type="ECO:0000313" key="2">
    <source>
        <dbReference type="EMBL" id="OAX84064.1"/>
    </source>
</evidence>